<comment type="caution">
    <text evidence="11">The sequence shown here is derived from an EMBL/GenBank/DDBJ whole genome shotgun (WGS) entry which is preliminary data.</text>
</comment>
<name>A0A2J0KRU3_9BACT</name>
<evidence type="ECO:0000256" key="10">
    <source>
        <dbReference type="HAMAP-Rule" id="MF_00089"/>
    </source>
</evidence>
<proteinExistence type="inferred from homology"/>
<accession>A0A2J0KRU3</accession>
<comment type="pathway">
    <text evidence="10">Cofactor biosynthesis; thiamine diphosphate biosynthesis.</text>
</comment>
<feature type="binding site" evidence="10">
    <location>
        <position position="163"/>
    </location>
    <ligand>
        <name>substrate</name>
    </ligand>
</feature>
<dbReference type="GO" id="GO:0051539">
    <property type="term" value="F:4 iron, 4 sulfur cluster binding"/>
    <property type="evidence" value="ECO:0007669"/>
    <property type="project" value="UniProtKB-KW"/>
</dbReference>
<evidence type="ECO:0000313" key="12">
    <source>
        <dbReference type="Proteomes" id="UP000230052"/>
    </source>
</evidence>
<dbReference type="GO" id="GO:0009228">
    <property type="term" value="P:thiamine biosynthetic process"/>
    <property type="evidence" value="ECO:0007669"/>
    <property type="project" value="UniProtKB-UniRule"/>
</dbReference>
<keyword evidence="4 10" id="KW-0479">Metal-binding</keyword>
<feature type="binding site" evidence="10">
    <location>
        <position position="416"/>
    </location>
    <ligand>
        <name>[4Fe-4S] cluster</name>
        <dbReference type="ChEBI" id="CHEBI:49883"/>
        <note>4Fe-4S-S-AdoMet</note>
    </ligand>
</feature>
<feature type="binding site" evidence="10">
    <location>
        <position position="66"/>
    </location>
    <ligand>
        <name>substrate</name>
    </ligand>
</feature>
<evidence type="ECO:0000256" key="7">
    <source>
        <dbReference type="ARBA" id="ARBA00023004"/>
    </source>
</evidence>
<comment type="function">
    <text evidence="1 10">Catalyzes the synthesis of the hydroxymethylpyrimidine phosphate (HMP-P) moiety of thiamine from aminoimidazole ribotide (AIR) in a radical S-adenosyl-L-methionine (SAM)-dependent reaction.</text>
</comment>
<feature type="binding site" evidence="10">
    <location>
        <position position="124"/>
    </location>
    <ligand>
        <name>substrate</name>
    </ligand>
</feature>
<dbReference type="FunFam" id="3.20.20.540:FF:000001">
    <property type="entry name" value="Phosphomethylpyrimidine synthase"/>
    <property type="match status" value="1"/>
</dbReference>
<dbReference type="Gene3D" id="3.20.20.540">
    <property type="entry name" value="Radical SAM ThiC family, central domain"/>
    <property type="match status" value="1"/>
</dbReference>
<reference evidence="11 12" key="1">
    <citation type="submission" date="2017-09" db="EMBL/GenBank/DDBJ databases">
        <title>Depth-based differentiation of microbial function through sediment-hosted aquifers and enrichment of novel symbionts in the deep terrestrial subsurface.</title>
        <authorList>
            <person name="Probst A.J."/>
            <person name="Ladd B."/>
            <person name="Jarett J.K."/>
            <person name="Geller-Mcgrath D.E."/>
            <person name="Sieber C.M."/>
            <person name="Emerson J.B."/>
            <person name="Anantharaman K."/>
            <person name="Thomas B.C."/>
            <person name="Malmstrom R."/>
            <person name="Stieglmeier M."/>
            <person name="Klingl A."/>
            <person name="Woyke T."/>
            <person name="Ryan C.M."/>
            <person name="Banfield J.F."/>
        </authorList>
    </citation>
    <scope>NUCLEOTIDE SEQUENCE [LARGE SCALE GENOMIC DNA]</scope>
    <source>
        <strain evidence="11">CG07_land_8_20_14_0_80_42_15</strain>
    </source>
</reference>
<protein>
    <recommendedName>
        <fullName evidence="10">Phosphomethylpyrimidine synthase</fullName>
        <ecNumber evidence="10">4.1.99.17</ecNumber>
    </recommendedName>
    <alternativeName>
        <fullName evidence="10">Hydroxymethylpyrimidine phosphate synthase</fullName>
        <shortName evidence="10">HMP-P synthase</shortName>
        <shortName evidence="10">HMP-phosphate synthase</shortName>
        <shortName evidence="10">HMPP synthase</shortName>
    </alternativeName>
    <alternativeName>
        <fullName evidence="10">Thiamine biosynthesis protein ThiC</fullName>
    </alternativeName>
</protein>
<organism evidence="11 12">
    <name type="scientific">Candidatus Aquitaenariimonas noxiae</name>
    <dbReference type="NCBI Taxonomy" id="1974741"/>
    <lineage>
        <taxon>Bacteria</taxon>
        <taxon>Pseudomonadati</taxon>
        <taxon>Candidatus Omnitrophota</taxon>
        <taxon>Candidatus Aquitaenariimonas</taxon>
    </lineage>
</organism>
<dbReference type="SFLD" id="SFLDF00407">
    <property type="entry name" value="phosphomethylpyrimidine_syntha"/>
    <property type="match status" value="1"/>
</dbReference>
<evidence type="ECO:0000256" key="1">
    <source>
        <dbReference type="ARBA" id="ARBA00003175"/>
    </source>
</evidence>
<dbReference type="Gene3D" id="6.10.250.620">
    <property type="match status" value="1"/>
</dbReference>
<evidence type="ECO:0000256" key="8">
    <source>
        <dbReference type="ARBA" id="ARBA00023014"/>
    </source>
</evidence>
<dbReference type="InterPro" id="IPR038521">
    <property type="entry name" value="ThiC/Bza_core_dom"/>
</dbReference>
<keyword evidence="3 10" id="KW-0949">S-adenosyl-L-methionine</keyword>
<dbReference type="GO" id="GO:0070284">
    <property type="term" value="F:phosphomethylpyrimidine synthase activity"/>
    <property type="evidence" value="ECO:0007669"/>
    <property type="project" value="UniProtKB-EC"/>
</dbReference>
<evidence type="ECO:0000256" key="3">
    <source>
        <dbReference type="ARBA" id="ARBA00022691"/>
    </source>
</evidence>
<sequence>MTQLIFAKKKKITPLMKRVADKEHVDPEFVMDKISKGRIVIPNNAKHDVILPCGIGEGLKTKVNANIGTSPENINLGEEVKKLNMAVMHGSDTVMDLSIGGDLTKIRRKLLKYSKVPFGTVPIYEIAVKSICEKGSIRKININDILAVLKEQARDGVDFFTIHAGLTYDTIMNLQEEGRVIDIVSRGGAFLAEWMTANDAENPFYESFDDILEIAEQWDVTLSLGDGMRPGSIIDATDAVQIQELMTLGQLARRANNHGVQVIIEGPGHVPINQVEINVELEKELCDGRPFYVLGPIVTDVASGYDHIAAAIGGALAAAKGADFLCYVTPAEHLRLPSIKDVKDGVIAARIAAHAADIAKSVNSNSLWDRKMSEARKKRDWNKQIALSIDPRNAKESRLKSMPKKSDVCTMCGDFCSMKLVENALKKSKHIKNSLY</sequence>
<keyword evidence="6 10" id="KW-0784">Thiamine biosynthesis</keyword>
<dbReference type="EC" id="4.1.99.17" evidence="10"/>
<feature type="binding site" evidence="10">
    <location>
        <position position="95"/>
    </location>
    <ligand>
        <name>substrate</name>
    </ligand>
</feature>
<feature type="binding site" evidence="10">
    <location>
        <begin position="226"/>
        <end position="229"/>
    </location>
    <ligand>
        <name>substrate</name>
    </ligand>
</feature>
<comment type="cofactor">
    <cofactor evidence="10">
        <name>[4Fe-4S] cluster</name>
        <dbReference type="ChEBI" id="CHEBI:49883"/>
    </cofactor>
    <text evidence="10">Binds 1 [4Fe-4S] cluster per subunit. The cluster is coordinated with 3 cysteines and an exchangeable S-adenosyl-L-methionine.</text>
</comment>
<evidence type="ECO:0000256" key="6">
    <source>
        <dbReference type="ARBA" id="ARBA00022977"/>
    </source>
</evidence>
<dbReference type="SFLD" id="SFLDG01114">
    <property type="entry name" value="phosphomethylpyrimidine_syntha"/>
    <property type="match status" value="1"/>
</dbReference>
<evidence type="ECO:0000256" key="9">
    <source>
        <dbReference type="ARBA" id="ARBA00023239"/>
    </source>
</evidence>
<dbReference type="InterPro" id="IPR002817">
    <property type="entry name" value="ThiC/BzaA/B"/>
</dbReference>
<comment type="catalytic activity">
    <reaction evidence="10">
        <text>5-amino-1-(5-phospho-beta-D-ribosyl)imidazole + S-adenosyl-L-methionine = 4-amino-2-methyl-5-(phosphooxymethyl)pyrimidine + CO + 5'-deoxyadenosine + formate + L-methionine + 3 H(+)</text>
        <dbReference type="Rhea" id="RHEA:24840"/>
        <dbReference type="ChEBI" id="CHEBI:15378"/>
        <dbReference type="ChEBI" id="CHEBI:15740"/>
        <dbReference type="ChEBI" id="CHEBI:17245"/>
        <dbReference type="ChEBI" id="CHEBI:17319"/>
        <dbReference type="ChEBI" id="CHEBI:57844"/>
        <dbReference type="ChEBI" id="CHEBI:58354"/>
        <dbReference type="ChEBI" id="CHEBI:59789"/>
        <dbReference type="ChEBI" id="CHEBI:137981"/>
        <dbReference type="EC" id="4.1.99.17"/>
    </reaction>
</comment>
<feature type="binding site" evidence="10">
    <location>
        <position position="292"/>
    </location>
    <ligand>
        <name>substrate</name>
    </ligand>
</feature>
<dbReference type="UniPathway" id="UPA00060"/>
<dbReference type="InterPro" id="IPR037509">
    <property type="entry name" value="ThiC"/>
</dbReference>
<feature type="binding site" evidence="10">
    <location>
        <position position="409"/>
    </location>
    <ligand>
        <name>[4Fe-4S] cluster</name>
        <dbReference type="ChEBI" id="CHEBI:49883"/>
        <note>4Fe-4S-S-AdoMet</note>
    </ligand>
</feature>
<dbReference type="PANTHER" id="PTHR30557">
    <property type="entry name" value="THIAMINE BIOSYNTHESIS PROTEIN THIC"/>
    <property type="match status" value="1"/>
</dbReference>
<dbReference type="SFLD" id="SFLDS00113">
    <property type="entry name" value="Radical_SAM_Phosphomethylpyrim"/>
    <property type="match status" value="1"/>
</dbReference>
<dbReference type="AlphaFoldDB" id="A0A2J0KRU3"/>
<keyword evidence="7 10" id="KW-0408">Iron</keyword>
<dbReference type="EMBL" id="PEWV01000062">
    <property type="protein sequence ID" value="PIU41288.1"/>
    <property type="molecule type" value="Genomic_DNA"/>
</dbReference>
<feature type="binding site" evidence="10">
    <location>
        <position position="269"/>
    </location>
    <ligand>
        <name>Zn(2+)</name>
        <dbReference type="ChEBI" id="CHEBI:29105"/>
    </ligand>
</feature>
<keyword evidence="5 10" id="KW-0862">Zinc</keyword>
<evidence type="ECO:0000313" key="11">
    <source>
        <dbReference type="EMBL" id="PIU41288.1"/>
    </source>
</evidence>
<dbReference type="GO" id="GO:0009229">
    <property type="term" value="P:thiamine diphosphate biosynthetic process"/>
    <property type="evidence" value="ECO:0007669"/>
    <property type="project" value="UniProtKB-UniRule"/>
</dbReference>
<keyword evidence="8 10" id="KW-0411">Iron-sulfur</keyword>
<keyword evidence="9 10" id="KW-0456">Lyase</keyword>
<feature type="binding site" evidence="10">
    <location>
        <position position="412"/>
    </location>
    <ligand>
        <name>[4Fe-4S] cluster</name>
        <dbReference type="ChEBI" id="CHEBI:49883"/>
        <note>4Fe-4S-S-AdoMet</note>
    </ligand>
</feature>
<evidence type="ECO:0000256" key="5">
    <source>
        <dbReference type="ARBA" id="ARBA00022833"/>
    </source>
</evidence>
<feature type="binding site" evidence="10">
    <location>
        <begin position="185"/>
        <end position="187"/>
    </location>
    <ligand>
        <name>substrate</name>
    </ligand>
</feature>
<feature type="binding site" evidence="10">
    <location>
        <position position="265"/>
    </location>
    <ligand>
        <name>substrate</name>
    </ligand>
</feature>
<dbReference type="NCBIfam" id="NF009895">
    <property type="entry name" value="PRK13352.1"/>
    <property type="match status" value="1"/>
</dbReference>
<dbReference type="Proteomes" id="UP000230052">
    <property type="component" value="Unassembled WGS sequence"/>
</dbReference>
<evidence type="ECO:0000256" key="2">
    <source>
        <dbReference type="ARBA" id="ARBA00022485"/>
    </source>
</evidence>
<comment type="similarity">
    <text evidence="10">Belongs to the ThiC family.</text>
</comment>
<evidence type="ECO:0000256" key="4">
    <source>
        <dbReference type="ARBA" id="ARBA00022723"/>
    </source>
</evidence>
<dbReference type="HAMAP" id="MF_00089">
    <property type="entry name" value="ThiC"/>
    <property type="match status" value="1"/>
</dbReference>
<dbReference type="NCBIfam" id="TIGR00190">
    <property type="entry name" value="thiC"/>
    <property type="match status" value="1"/>
</dbReference>
<dbReference type="Pfam" id="PF01964">
    <property type="entry name" value="ThiC_Rad_SAM"/>
    <property type="match status" value="1"/>
</dbReference>
<dbReference type="GO" id="GO:0008270">
    <property type="term" value="F:zinc ion binding"/>
    <property type="evidence" value="ECO:0007669"/>
    <property type="project" value="UniProtKB-UniRule"/>
</dbReference>
<dbReference type="PANTHER" id="PTHR30557:SF1">
    <property type="entry name" value="PHOSPHOMETHYLPYRIMIDINE SYNTHASE, CHLOROPLASTIC"/>
    <property type="match status" value="1"/>
</dbReference>
<keyword evidence="2 10" id="KW-0004">4Fe-4S</keyword>
<feature type="binding site" evidence="10">
    <location>
        <position position="333"/>
    </location>
    <ligand>
        <name>Zn(2+)</name>
        <dbReference type="ChEBI" id="CHEBI:29105"/>
    </ligand>
</feature>
<gene>
    <name evidence="10" type="primary">thiC</name>
    <name evidence="11" type="ORF">COS99_06220</name>
</gene>